<evidence type="ECO:0000256" key="3">
    <source>
        <dbReference type="PIRSR" id="PIRSR617939-2"/>
    </source>
</evidence>
<feature type="binding site" evidence="3">
    <location>
        <begin position="330"/>
        <end position="335"/>
    </location>
    <ligand>
        <name>substrate</name>
    </ligand>
</feature>
<proteinExistence type="predicted"/>
<feature type="region of interest" description="Disordered" evidence="4">
    <location>
        <begin position="239"/>
        <end position="258"/>
    </location>
</feature>
<dbReference type="PATRIC" id="fig|33050.5.peg.1036"/>
<keyword evidence="1" id="KW-0456">Lyase</keyword>
<evidence type="ECO:0000256" key="4">
    <source>
        <dbReference type="SAM" id="MobiDB-lite"/>
    </source>
</evidence>
<dbReference type="SUPFAM" id="SSF110857">
    <property type="entry name" value="Gamma-glutamyl cyclotransferase-like"/>
    <property type="match status" value="1"/>
</dbReference>
<dbReference type="GO" id="GO:0016740">
    <property type="term" value="F:transferase activity"/>
    <property type="evidence" value="ECO:0007669"/>
    <property type="project" value="UniProtKB-KW"/>
</dbReference>
<dbReference type="GO" id="GO:0003839">
    <property type="term" value="F:gamma-glutamylcyclotransferase activity"/>
    <property type="evidence" value="ECO:0007669"/>
    <property type="project" value="InterPro"/>
</dbReference>
<protein>
    <submittedName>
        <fullName evidence="5">Gamma-glutamyl cyclotransferase</fullName>
    </submittedName>
</protein>
<evidence type="ECO:0000313" key="6">
    <source>
        <dbReference type="Proteomes" id="UP000058074"/>
    </source>
</evidence>
<organism evidence="5 6">
    <name type="scientific">Sphingopyxis macrogoltabida</name>
    <name type="common">Sphingomonas macrogoltabidus</name>
    <dbReference type="NCBI Taxonomy" id="33050"/>
    <lineage>
        <taxon>Bacteria</taxon>
        <taxon>Pseudomonadati</taxon>
        <taxon>Pseudomonadota</taxon>
        <taxon>Alphaproteobacteria</taxon>
        <taxon>Sphingomonadales</taxon>
        <taxon>Sphingomonadaceae</taxon>
        <taxon>Sphingopyxis</taxon>
    </lineage>
</organism>
<dbReference type="Pfam" id="PF13772">
    <property type="entry name" value="AIG2_2"/>
    <property type="match status" value="1"/>
</dbReference>
<dbReference type="AlphaFoldDB" id="A0A0N9UKA5"/>
<feature type="active site" description="Proton acceptor" evidence="2">
    <location>
        <position position="405"/>
    </location>
</feature>
<dbReference type="EMBL" id="CP012700">
    <property type="protein sequence ID" value="ALH79744.1"/>
    <property type="molecule type" value="Genomic_DNA"/>
</dbReference>
<dbReference type="InterPro" id="IPR013024">
    <property type="entry name" value="GGCT-like"/>
</dbReference>
<dbReference type="CDD" id="cd06661">
    <property type="entry name" value="GGCT_like"/>
    <property type="match status" value="1"/>
</dbReference>
<dbReference type="PANTHER" id="PTHR12935:SF0">
    <property type="entry name" value="GAMMA-GLUTAMYLCYCLOTRANSFERASE"/>
    <property type="match status" value="1"/>
</dbReference>
<keyword evidence="5" id="KW-0808">Transferase</keyword>
<dbReference type="KEGG" id="smag:AN936_05025"/>
<dbReference type="Gene3D" id="3.10.490.10">
    <property type="entry name" value="Gamma-glutamyl cyclotransferase-like"/>
    <property type="match status" value="1"/>
</dbReference>
<dbReference type="RefSeq" id="WP_054587167.1">
    <property type="nucleotide sequence ID" value="NZ_CP012700.1"/>
</dbReference>
<evidence type="ECO:0000256" key="1">
    <source>
        <dbReference type="ARBA" id="ARBA00023239"/>
    </source>
</evidence>
<accession>A0A0N9UKA5</accession>
<reference evidence="5 6" key="1">
    <citation type="journal article" date="2015" name="Genome Announc.">
        <title>Complete Genome Sequence of Polypropylene Glycol- and Polyethylene Glycol-Degrading Sphingopyxis macrogoltabida Strain EY-1.</title>
        <authorList>
            <person name="Ohtsubo Y."/>
            <person name="Nagata Y."/>
            <person name="Numata M."/>
            <person name="Tsuchikane K."/>
            <person name="Hosoyama A."/>
            <person name="Yamazoe A."/>
            <person name="Tsuda M."/>
            <person name="Fujita N."/>
            <person name="Kawai F."/>
        </authorList>
    </citation>
    <scope>NUCLEOTIDE SEQUENCE [LARGE SCALE GENOMIC DNA]</scope>
    <source>
        <strain evidence="5 6">EY-1</strain>
    </source>
</reference>
<dbReference type="PANTHER" id="PTHR12935">
    <property type="entry name" value="GAMMA-GLUTAMYLCYCLOTRANSFERASE"/>
    <property type="match status" value="1"/>
</dbReference>
<gene>
    <name evidence="5" type="ORF">AN936_05025</name>
</gene>
<name>A0A0N9UKA5_SPHMC</name>
<dbReference type="InterPro" id="IPR036568">
    <property type="entry name" value="GGCT-like_sf"/>
</dbReference>
<dbReference type="OrthoDB" id="141582at2"/>
<sequence>MLKATEAETEEVREYFEWQAPDLQVTFLQKVYSEAVLNTRHDVWDVHTNKDRWWIITGGTNLYSQAQFPNMDLALTFHIGLMLRIPRTEKQQVNDLRILQFEPVLEKMEDVGAAMTQAHNLADYQTVGVRCRETLLALIGAAQDAAVWTEAPPQRANFRAWVDIIINDLLPSETNKERRGAIKQTLESAWTFTNWLTHAKSATWLDADMAHALTQQAVTMAMTQILRALRGVPEECPKCGSPHLEPEQGENSAAPGTLWERPTCTGCDWTGRPVPILDSEAARPIIMREGRYTHEHSIMTVPLRTIMKAGDPPIKPLPEAESGPPEPVVYFAYGSNMLTARLRERMPSCKPLGIAKLPGHALRFHKRSKDQSGKCNAFATDDDQGVMGVLFAFDPAERPTLDKAEGVGNGYEHATVTVINDQGRRQKVLTYLASPNAIDDSLAPYTWYKDFVLAGCAEHGLPADYVAVYVQSVEATEDLNRARDAKERAKLVAAVPSKPEPQDLPT</sequence>
<dbReference type="InterPro" id="IPR017939">
    <property type="entry name" value="G-Glutamylcylcotransferase"/>
</dbReference>
<dbReference type="Proteomes" id="UP000058074">
    <property type="component" value="Chromosome"/>
</dbReference>
<feature type="binding site" evidence="3">
    <location>
        <position position="448"/>
    </location>
    <ligand>
        <name>substrate</name>
    </ligand>
</feature>
<evidence type="ECO:0000256" key="2">
    <source>
        <dbReference type="PIRSR" id="PIRSR617939-1"/>
    </source>
</evidence>
<evidence type="ECO:0000313" key="5">
    <source>
        <dbReference type="EMBL" id="ALH79744.1"/>
    </source>
</evidence>